<evidence type="ECO:0000313" key="2">
    <source>
        <dbReference type="EMBL" id="SYV96780.1"/>
    </source>
</evidence>
<reference evidence="3" key="1">
    <citation type="submission" date="2018-06" db="EMBL/GenBank/DDBJ databases">
        <authorList>
            <consortium name="Pathogen Informatics"/>
        </authorList>
    </citation>
    <scope>NUCLEOTIDE SEQUENCE [LARGE SCALE GENOMIC DNA]</scope>
    <source>
        <strain evidence="3">NCTC10132</strain>
    </source>
</reference>
<comment type="cofactor">
    <cofactor evidence="1">
        <name>Mg(2+)</name>
        <dbReference type="ChEBI" id="CHEBI:18420"/>
    </cofactor>
</comment>
<accession>A0A3B0PLW6</accession>
<sequence>MSNNSSKGEALKYLFKDFNLDINKTISFGDAENDVSMFQVTKYSGSFANSKHKDVLNHASIIFDSNNEPW</sequence>
<dbReference type="InterPro" id="IPR036412">
    <property type="entry name" value="HAD-like_sf"/>
</dbReference>
<dbReference type="EMBL" id="LS991951">
    <property type="protein sequence ID" value="SYV96780.1"/>
    <property type="molecule type" value="Genomic_DNA"/>
</dbReference>
<dbReference type="AlphaFoldDB" id="A0A3B0PLW6"/>
<dbReference type="Gene3D" id="3.40.50.1000">
    <property type="entry name" value="HAD superfamily/HAD-like"/>
    <property type="match status" value="1"/>
</dbReference>
<organism evidence="2 3">
    <name type="scientific">Mycoplasmopsis edwardii</name>
    <dbReference type="NCBI Taxonomy" id="53558"/>
    <lineage>
        <taxon>Bacteria</taxon>
        <taxon>Bacillati</taxon>
        <taxon>Mycoplasmatota</taxon>
        <taxon>Mycoplasmoidales</taxon>
        <taxon>Metamycoplasmataceae</taxon>
        <taxon>Mycoplasmopsis</taxon>
    </lineage>
</organism>
<dbReference type="SUPFAM" id="SSF56784">
    <property type="entry name" value="HAD-like"/>
    <property type="match status" value="1"/>
</dbReference>
<protein>
    <submittedName>
        <fullName evidence="2">Cof-like hydrolase</fullName>
        <ecNumber evidence="2">3.-.-.-</ecNumber>
    </submittedName>
</protein>
<proteinExistence type="predicted"/>
<evidence type="ECO:0000256" key="1">
    <source>
        <dbReference type="ARBA" id="ARBA00001946"/>
    </source>
</evidence>
<keyword evidence="3" id="KW-1185">Reference proteome</keyword>
<gene>
    <name evidence="2" type="ORF">NCTC10132_00114</name>
</gene>
<keyword evidence="2" id="KW-0378">Hydrolase</keyword>
<dbReference type="InterPro" id="IPR023214">
    <property type="entry name" value="HAD_sf"/>
</dbReference>
<dbReference type="KEGG" id="medw:NCTC10132_00114"/>
<dbReference type="GO" id="GO:0005829">
    <property type="term" value="C:cytosol"/>
    <property type="evidence" value="ECO:0007669"/>
    <property type="project" value="TreeGrafter"/>
</dbReference>
<dbReference type="PANTHER" id="PTHR10000">
    <property type="entry name" value="PHOSPHOSERINE PHOSPHATASE"/>
    <property type="match status" value="1"/>
</dbReference>
<dbReference type="EC" id="3.-.-.-" evidence="2"/>
<evidence type="ECO:0000313" key="3">
    <source>
        <dbReference type="Proteomes" id="UP000257559"/>
    </source>
</evidence>
<dbReference type="Proteomes" id="UP000257559">
    <property type="component" value="Chromosome"/>
</dbReference>
<dbReference type="Pfam" id="PF08282">
    <property type="entry name" value="Hydrolase_3"/>
    <property type="match status" value="1"/>
</dbReference>
<feature type="non-terminal residue" evidence="2">
    <location>
        <position position="70"/>
    </location>
</feature>
<dbReference type="GO" id="GO:0016791">
    <property type="term" value="F:phosphatase activity"/>
    <property type="evidence" value="ECO:0007669"/>
    <property type="project" value="TreeGrafter"/>
</dbReference>
<name>A0A3B0PLW6_9BACT</name>
<dbReference type="PANTHER" id="PTHR10000:SF8">
    <property type="entry name" value="HAD SUPERFAMILY HYDROLASE-LIKE, TYPE 3"/>
    <property type="match status" value="1"/>
</dbReference>
<dbReference type="GO" id="GO:0000287">
    <property type="term" value="F:magnesium ion binding"/>
    <property type="evidence" value="ECO:0007669"/>
    <property type="project" value="TreeGrafter"/>
</dbReference>